<evidence type="ECO:0000256" key="3">
    <source>
        <dbReference type="ARBA" id="ARBA00023163"/>
    </source>
</evidence>
<keyword evidence="3" id="KW-0804">Transcription</keyword>
<comment type="subcellular location">
    <subcellularLocation>
        <location evidence="1">Nucleus</location>
    </subcellularLocation>
</comment>
<dbReference type="InterPro" id="IPR016355">
    <property type="entry name" value="NR5-like"/>
</dbReference>
<dbReference type="GO" id="GO:0009755">
    <property type="term" value="P:hormone-mediated signaling pathway"/>
    <property type="evidence" value="ECO:0007669"/>
    <property type="project" value="TreeGrafter"/>
</dbReference>
<dbReference type="PANTHER" id="PTHR24086">
    <property type="entry name" value="NUCLEAR RECEPTOR SUBFAMILY 5 GROUP A"/>
    <property type="match status" value="1"/>
</dbReference>
<dbReference type="GO" id="GO:0009888">
    <property type="term" value="P:tissue development"/>
    <property type="evidence" value="ECO:0007669"/>
    <property type="project" value="TreeGrafter"/>
</dbReference>
<dbReference type="Gene3D" id="1.10.565.10">
    <property type="entry name" value="Retinoid X Receptor"/>
    <property type="match status" value="1"/>
</dbReference>
<evidence type="ECO:0000256" key="4">
    <source>
        <dbReference type="ARBA" id="ARBA00023170"/>
    </source>
</evidence>
<dbReference type="InterPro" id="IPR035500">
    <property type="entry name" value="NHR-like_dom_sf"/>
</dbReference>
<dbReference type="GO" id="GO:0000978">
    <property type="term" value="F:RNA polymerase II cis-regulatory region sequence-specific DNA binding"/>
    <property type="evidence" value="ECO:0007669"/>
    <property type="project" value="TreeGrafter"/>
</dbReference>
<organism evidence="6 7">
    <name type="scientific">Dictyocaulus viviparus</name>
    <name type="common">Bovine lungworm</name>
    <dbReference type="NCBI Taxonomy" id="29172"/>
    <lineage>
        <taxon>Eukaryota</taxon>
        <taxon>Metazoa</taxon>
        <taxon>Ecdysozoa</taxon>
        <taxon>Nematoda</taxon>
        <taxon>Chromadorea</taxon>
        <taxon>Rhabditida</taxon>
        <taxon>Rhabditina</taxon>
        <taxon>Rhabditomorpha</taxon>
        <taxon>Strongyloidea</taxon>
        <taxon>Metastrongylidae</taxon>
        <taxon>Dictyocaulus</taxon>
    </lineage>
</organism>
<dbReference type="GO" id="GO:0004879">
    <property type="term" value="F:nuclear receptor activity"/>
    <property type="evidence" value="ECO:0007669"/>
    <property type="project" value="InterPro"/>
</dbReference>
<dbReference type="PANTHER" id="PTHR24086:SF15">
    <property type="entry name" value="NUCLEAR HORMONE RECEPTOR FTZ-F1"/>
    <property type="match status" value="1"/>
</dbReference>
<dbReference type="EMBL" id="KN716342">
    <property type="protein sequence ID" value="KJH46633.1"/>
    <property type="molecule type" value="Genomic_DNA"/>
</dbReference>
<dbReference type="GO" id="GO:0090575">
    <property type="term" value="C:RNA polymerase II transcription regulator complex"/>
    <property type="evidence" value="ECO:0007669"/>
    <property type="project" value="TreeGrafter"/>
</dbReference>
<keyword evidence="4 6" id="KW-0675">Receptor</keyword>
<feature type="domain" description="NR LBD" evidence="5">
    <location>
        <begin position="177"/>
        <end position="406"/>
    </location>
</feature>
<name>A0A0D8XPQ3_DICVI</name>
<dbReference type="InterPro" id="IPR000536">
    <property type="entry name" value="Nucl_hrmn_rcpt_lig-bd"/>
</dbReference>
<evidence type="ECO:0000313" key="6">
    <source>
        <dbReference type="EMBL" id="KJH46633.1"/>
    </source>
</evidence>
<gene>
    <name evidence="6" type="ORF">DICVIV_07287</name>
</gene>
<evidence type="ECO:0000313" key="7">
    <source>
        <dbReference type="Proteomes" id="UP000053766"/>
    </source>
</evidence>
<dbReference type="InterPro" id="IPR001723">
    <property type="entry name" value="Nuclear_hrmn_rcpt"/>
</dbReference>
<proteinExistence type="predicted"/>
<dbReference type="AlphaFoldDB" id="A0A0D8XPQ3"/>
<reference evidence="6 7" key="1">
    <citation type="submission" date="2013-11" db="EMBL/GenBank/DDBJ databases">
        <title>Draft genome of the bovine lungworm Dictyocaulus viviparus.</title>
        <authorList>
            <person name="Mitreva M."/>
        </authorList>
    </citation>
    <scope>NUCLEOTIDE SEQUENCE [LARGE SCALE GENOMIC DNA]</scope>
    <source>
        <strain evidence="6 7">HannoverDv2000</strain>
    </source>
</reference>
<keyword evidence="2" id="KW-0805">Transcription regulation</keyword>
<evidence type="ECO:0000259" key="5">
    <source>
        <dbReference type="PROSITE" id="PS51843"/>
    </source>
</evidence>
<dbReference type="Pfam" id="PF00104">
    <property type="entry name" value="Hormone_recep"/>
    <property type="match status" value="1"/>
</dbReference>
<dbReference type="OrthoDB" id="6355676at2759"/>
<dbReference type="PRINTS" id="PR00398">
    <property type="entry name" value="STRDHORMONER"/>
</dbReference>
<dbReference type="STRING" id="29172.A0A0D8XPQ3"/>
<protein>
    <submittedName>
        <fullName evidence="6">Ligand-binding domain of nuclear hormone receptor</fullName>
    </submittedName>
</protein>
<dbReference type="PROSITE" id="PS51843">
    <property type="entry name" value="NR_LBD"/>
    <property type="match status" value="1"/>
</dbReference>
<evidence type="ECO:0000256" key="2">
    <source>
        <dbReference type="ARBA" id="ARBA00023015"/>
    </source>
</evidence>
<accession>A0A0D8XPQ3</accession>
<evidence type="ECO:0000256" key="1">
    <source>
        <dbReference type="ARBA" id="ARBA00004123"/>
    </source>
</evidence>
<dbReference type="Proteomes" id="UP000053766">
    <property type="component" value="Unassembled WGS sequence"/>
</dbReference>
<keyword evidence="7" id="KW-1185">Reference proteome</keyword>
<reference evidence="7" key="2">
    <citation type="journal article" date="2016" name="Sci. Rep.">
        <title>Dictyocaulus viviparus genome, variome and transcriptome elucidate lungworm biology and support future intervention.</title>
        <authorList>
            <person name="McNulty S.N."/>
            <person name="Strube C."/>
            <person name="Rosa B.A."/>
            <person name="Martin J.C."/>
            <person name="Tyagi R."/>
            <person name="Choi Y.J."/>
            <person name="Wang Q."/>
            <person name="Hallsworth Pepin K."/>
            <person name="Zhang X."/>
            <person name="Ozersky P."/>
            <person name="Wilson R.K."/>
            <person name="Sternberg P.W."/>
            <person name="Gasser R.B."/>
            <person name="Mitreva M."/>
        </authorList>
    </citation>
    <scope>NUCLEOTIDE SEQUENCE [LARGE SCALE GENOMIC DNA]</scope>
    <source>
        <strain evidence="7">HannoverDv2000</strain>
    </source>
</reference>
<dbReference type="SUPFAM" id="SSF48508">
    <property type="entry name" value="Nuclear receptor ligand-binding domain"/>
    <property type="match status" value="1"/>
</dbReference>
<sequence length="406" mass="45503">MITINIHALLAVREDRMRGGRNKFGSYYKRDRAQRMQRNTLKENAVTDLAGMEQTVTSSTKPIAMQYTNDKPKVKSEYDSVLQCLTLSSSTPTQHTLSTATTRTALEHENEGLADLLGCSIDFPNYRIKPEPFESTNTDFTQRISYHNQLIDEETFNRGNRILPVCTTPSEKHVNNEFERASSTLAIMHDSLPDDSRLYCLLHKWPRWEPFSFCVSAVEDNLGQLVAWAKAAPYFRELEMADQMQLLHASWAAVHVADFAYAAVIGAIPASIKMNNGIEVPSGLAAVMGDCSLLALWTDIVHLLASRGFTRVDLAAFRYLALFHEDGECRVENHSLIRTARNSLMRCWSEYRGSDVALLPQFAAFLRIRALAQSCQNFLITRRVGGVVGSSLLAEMLSSVQTSCAH</sequence>